<gene>
    <name evidence="2" type="ORF">BD94_0420</name>
</gene>
<feature type="transmembrane region" description="Helical" evidence="1">
    <location>
        <begin position="280"/>
        <end position="297"/>
    </location>
</feature>
<keyword evidence="1" id="KW-1133">Transmembrane helix</keyword>
<feature type="transmembrane region" description="Helical" evidence="1">
    <location>
        <begin position="68"/>
        <end position="92"/>
    </location>
</feature>
<keyword evidence="1" id="KW-0812">Transmembrane</keyword>
<feature type="transmembrane region" description="Helical" evidence="1">
    <location>
        <begin position="193"/>
        <end position="215"/>
    </location>
</feature>
<dbReference type="InterPro" id="IPR045625">
    <property type="entry name" value="DUF6427"/>
</dbReference>
<dbReference type="Pfam" id="PF19992">
    <property type="entry name" value="DUF6427"/>
    <property type="match status" value="1"/>
</dbReference>
<evidence type="ECO:0000313" key="3">
    <source>
        <dbReference type="Proteomes" id="UP000028933"/>
    </source>
</evidence>
<reference evidence="2" key="1">
    <citation type="journal article" date="2013" name="Lancet">
        <title>First case of E anophelis outbreak in an intensive-care unit.</title>
        <authorList>
            <person name="Teo J."/>
            <person name="Tan S.Y."/>
            <person name="Tay M."/>
            <person name="Ding Y."/>
            <person name="Kjelleberg S."/>
            <person name="Givskov M."/>
            <person name="Lin R.T."/>
            <person name="Yang L."/>
        </authorList>
    </citation>
    <scope>NUCLEOTIDE SEQUENCE [LARGE SCALE GENOMIC DNA]</scope>
    <source>
        <strain evidence="2">NUHP1</strain>
    </source>
</reference>
<dbReference type="EMBL" id="CP007547">
    <property type="protein sequence ID" value="AIL44195.1"/>
    <property type="molecule type" value="Genomic_DNA"/>
</dbReference>
<keyword evidence="1" id="KW-0472">Membrane</keyword>
<dbReference type="AlphaFoldDB" id="A0A077EFB3"/>
<feature type="transmembrane region" description="Helical" evidence="1">
    <location>
        <begin position="155"/>
        <end position="173"/>
    </location>
</feature>
<evidence type="ECO:0000256" key="1">
    <source>
        <dbReference type="SAM" id="Phobius"/>
    </source>
</evidence>
<sequence>MFRLLSKQTNIFSIPAYLVCLLVFISLFNILNFNLLSIISSIIAFLGIALGYFLFNNIGLNRNTHLPLFIYTVLVFSFYFGDVSFPLAFTILTANLSTLILISNNEKIGKRSYFLVGCLMGFMYVVMPQTWPLIIFIILHIFATSSNISANLFRLFFGIALLFMNYAGFYYLLDIPDYYTRLIPYVSDKIITNIEPLIFLSPVLLFLLYSIYDHFVHFSKKSPSSKFRYTLLLVYSLSILIILIFYMGTQYEFLLLIAFPVSVITSRGLRFISKYWVKELILWGIIIFALLFKLAYYF</sequence>
<organism evidence="2 3">
    <name type="scientific">Elizabethkingia anophelis NUHP1</name>
    <dbReference type="NCBI Taxonomy" id="1338011"/>
    <lineage>
        <taxon>Bacteria</taxon>
        <taxon>Pseudomonadati</taxon>
        <taxon>Bacteroidota</taxon>
        <taxon>Flavobacteriia</taxon>
        <taxon>Flavobacteriales</taxon>
        <taxon>Weeksellaceae</taxon>
        <taxon>Elizabethkingia</taxon>
    </lineage>
</organism>
<reference evidence="2" key="2">
    <citation type="journal article" date="2015" name="Genome Biol. Evol.">
        <title>Complete Genome Sequence and Transcriptomic Analysis of the Novel Pathogen Elizabethkingia anophelis in Response to Oxidative Stress.</title>
        <authorList>
            <person name="Li Y."/>
            <person name="Liu Y."/>
            <person name="Chew S.C."/>
            <person name="Tay M."/>
            <person name="Salido M.M."/>
            <person name="Teo J."/>
            <person name="Lauro F.M."/>
            <person name="Givskov M."/>
            <person name="Yang L."/>
        </authorList>
    </citation>
    <scope>NUCLEOTIDE SEQUENCE</scope>
    <source>
        <strain evidence="2">NUHP1</strain>
    </source>
</reference>
<name>A0A077EFB3_9FLAO</name>
<dbReference type="HOGENOM" id="CLU_923456_0_0_10"/>
<feature type="transmembrane region" description="Helical" evidence="1">
    <location>
        <begin position="253"/>
        <end position="273"/>
    </location>
</feature>
<dbReference type="STRING" id="1338011.BD94_0420"/>
<feature type="transmembrane region" description="Helical" evidence="1">
    <location>
        <begin position="12"/>
        <end position="31"/>
    </location>
</feature>
<dbReference type="Proteomes" id="UP000028933">
    <property type="component" value="Chromosome"/>
</dbReference>
<proteinExistence type="predicted"/>
<feature type="transmembrane region" description="Helical" evidence="1">
    <location>
        <begin position="112"/>
        <end position="143"/>
    </location>
</feature>
<dbReference type="eggNOG" id="ENOG502Z8PA">
    <property type="taxonomic scope" value="Bacteria"/>
</dbReference>
<evidence type="ECO:0000313" key="2">
    <source>
        <dbReference type="EMBL" id="AIL44195.1"/>
    </source>
</evidence>
<dbReference type="KEGG" id="eao:BD94_0420"/>
<protein>
    <submittedName>
        <fullName evidence="2">Uncharacterized protein</fullName>
    </submittedName>
</protein>
<feature type="transmembrane region" description="Helical" evidence="1">
    <location>
        <begin position="37"/>
        <end position="56"/>
    </location>
</feature>
<feature type="transmembrane region" description="Helical" evidence="1">
    <location>
        <begin position="227"/>
        <end position="247"/>
    </location>
</feature>
<accession>A0A077EFB3</accession>
<dbReference type="RefSeq" id="WP_024564710.1">
    <property type="nucleotide sequence ID" value="NZ_CP007547.1"/>
</dbReference>